<feature type="compositionally biased region" description="Basic and acidic residues" evidence="1">
    <location>
        <begin position="2372"/>
        <end position="2382"/>
    </location>
</feature>
<dbReference type="GO" id="GO:0032039">
    <property type="term" value="C:integrator complex"/>
    <property type="evidence" value="ECO:0007669"/>
    <property type="project" value="InterPro"/>
</dbReference>
<dbReference type="GO" id="GO:0034474">
    <property type="term" value="P:U2 snRNA 3'-end processing"/>
    <property type="evidence" value="ECO:0007669"/>
    <property type="project" value="InterPro"/>
</dbReference>
<evidence type="ECO:0000256" key="1">
    <source>
        <dbReference type="SAM" id="MobiDB-lite"/>
    </source>
</evidence>
<feature type="compositionally biased region" description="Basic and acidic residues" evidence="1">
    <location>
        <begin position="2296"/>
        <end position="2318"/>
    </location>
</feature>
<feature type="compositionally biased region" description="Low complexity" evidence="1">
    <location>
        <begin position="160"/>
        <end position="182"/>
    </location>
</feature>
<dbReference type="EMBL" id="BRXW01000002">
    <property type="protein sequence ID" value="GMH99034.1"/>
    <property type="molecule type" value="Genomic_DNA"/>
</dbReference>
<feature type="compositionally biased region" description="Basic residues" evidence="1">
    <location>
        <begin position="2388"/>
        <end position="2399"/>
    </location>
</feature>
<feature type="compositionally biased region" description="Polar residues" evidence="1">
    <location>
        <begin position="188"/>
        <end position="205"/>
    </location>
</feature>
<name>A0A9W7F0D2_9STRA</name>
<feature type="region of interest" description="Disordered" evidence="1">
    <location>
        <begin position="635"/>
        <end position="657"/>
    </location>
</feature>
<evidence type="ECO:0000313" key="2">
    <source>
        <dbReference type="EMBL" id="GMH99034.1"/>
    </source>
</evidence>
<protein>
    <submittedName>
        <fullName evidence="2">Uncharacterized protein</fullName>
    </submittedName>
</protein>
<dbReference type="Gene3D" id="3.30.890.10">
    <property type="entry name" value="Methyl-cpg-binding Protein 2, Chain A"/>
    <property type="match status" value="1"/>
</dbReference>
<keyword evidence="3" id="KW-1185">Reference proteome</keyword>
<feature type="region of interest" description="Disordered" evidence="1">
    <location>
        <begin position="1532"/>
        <end position="1556"/>
    </location>
</feature>
<comment type="caution">
    <text evidence="2">The sequence shown here is derived from an EMBL/GenBank/DDBJ whole genome shotgun (WGS) entry which is preliminary data.</text>
</comment>
<feature type="compositionally biased region" description="Low complexity" evidence="1">
    <location>
        <begin position="272"/>
        <end position="321"/>
    </location>
</feature>
<feature type="region of interest" description="Disordered" evidence="1">
    <location>
        <begin position="1887"/>
        <end position="1952"/>
    </location>
</feature>
<feature type="compositionally biased region" description="Low complexity" evidence="1">
    <location>
        <begin position="790"/>
        <end position="806"/>
    </location>
</feature>
<feature type="compositionally biased region" description="Low complexity" evidence="1">
    <location>
        <begin position="1910"/>
        <end position="1933"/>
    </location>
</feature>
<feature type="compositionally biased region" description="Basic and acidic residues" evidence="1">
    <location>
        <begin position="1540"/>
        <end position="1553"/>
    </location>
</feature>
<feature type="compositionally biased region" description="Low complexity" evidence="1">
    <location>
        <begin position="749"/>
        <end position="776"/>
    </location>
</feature>
<dbReference type="GO" id="GO:0003677">
    <property type="term" value="F:DNA binding"/>
    <property type="evidence" value="ECO:0007669"/>
    <property type="project" value="InterPro"/>
</dbReference>
<dbReference type="Proteomes" id="UP001165122">
    <property type="component" value="Unassembled WGS sequence"/>
</dbReference>
<organism evidence="2 3">
    <name type="scientific">Triparma laevis f. longispina</name>
    <dbReference type="NCBI Taxonomy" id="1714387"/>
    <lineage>
        <taxon>Eukaryota</taxon>
        <taxon>Sar</taxon>
        <taxon>Stramenopiles</taxon>
        <taxon>Ochrophyta</taxon>
        <taxon>Bolidophyceae</taxon>
        <taxon>Parmales</taxon>
        <taxon>Triparmaceae</taxon>
        <taxon>Triparma</taxon>
    </lineage>
</organism>
<reference evidence="3" key="1">
    <citation type="journal article" date="2023" name="Commun. Biol.">
        <title>Genome analysis of Parmales, the sister group of diatoms, reveals the evolutionary specialization of diatoms from phago-mixotrophs to photoautotrophs.</title>
        <authorList>
            <person name="Ban H."/>
            <person name="Sato S."/>
            <person name="Yoshikawa S."/>
            <person name="Yamada K."/>
            <person name="Nakamura Y."/>
            <person name="Ichinomiya M."/>
            <person name="Sato N."/>
            <person name="Blanc-Mathieu R."/>
            <person name="Endo H."/>
            <person name="Kuwata A."/>
            <person name="Ogata H."/>
        </authorList>
    </citation>
    <scope>NUCLEOTIDE SEQUENCE [LARGE SCALE GENOMIC DNA]</scope>
    <source>
        <strain evidence="3">NIES 3700</strain>
    </source>
</reference>
<accession>A0A9W7F0D2</accession>
<feature type="compositionally biased region" description="Low complexity" evidence="1">
    <location>
        <begin position="220"/>
        <end position="230"/>
    </location>
</feature>
<dbReference type="InterPro" id="IPR016177">
    <property type="entry name" value="DNA-bd_dom_sf"/>
</dbReference>
<evidence type="ECO:0000313" key="3">
    <source>
        <dbReference type="Proteomes" id="UP001165122"/>
    </source>
</evidence>
<feature type="compositionally biased region" description="Acidic residues" evidence="1">
    <location>
        <begin position="698"/>
        <end position="719"/>
    </location>
</feature>
<feature type="region of interest" description="Disordered" evidence="1">
    <location>
        <begin position="690"/>
        <end position="730"/>
    </location>
</feature>
<feature type="compositionally biased region" description="Polar residues" evidence="1">
    <location>
        <begin position="150"/>
        <end position="159"/>
    </location>
</feature>
<dbReference type="InterPro" id="IPR038902">
    <property type="entry name" value="INTS1"/>
</dbReference>
<dbReference type="SUPFAM" id="SSF54171">
    <property type="entry name" value="DNA-binding domain"/>
    <property type="match status" value="1"/>
</dbReference>
<dbReference type="PANTHER" id="PTHR21224">
    <property type="entry name" value="INTEGRATOR COMPLEX SUBUNIT 1"/>
    <property type="match status" value="1"/>
</dbReference>
<sequence>MLPISQAIVSLTSPSKSQSSSIALLHGLSSSPNAMQAITPPPPSVKITIDEKDSSIALSDSSEKYHNFLNLLHALNAPPQPSSSSTETVSAKVVAATVLFHSLKHVQNWDPILVFLYVQDSISSREWVDSTDADCKTFVQTLEASFKNLSSSQFQRLPRNSNSNSNSNSVPTTPGSNSSNNGPRAGMTPTNFSLGTPTPMTMISSQPPPQPGLNDDDSDSSGGFEEIGSGTALPSPPGPNSFSLRQRTKAGPEDSNNFISLAMQPPLPLPLPLSNNNNSNKTPNTSRKNTPISTPNSTHSTPTPQNSSGRPPSSFSSSSSSHLTPRYHGKSLLRALSYLTTTLHRRILSPSTFPPSIAKNNTSLLLTLMRLTGVPSIRFLVSLNLSGWCNSPALANLGRGLLGGIGKGIEARNGAPFKSDLMIAVSLSQLRLKSAHLSFYTDTMVALTKRTGNVFIGRAVMFMCMKEELEELLDPRNLKGMNQNDESQAVLVKEDTSSFAMTLFQTVYNALPGKTAAEAFISALLLIVSGNKLDVQNCAFEQSCEEFTEGDSNNFSHPIFDDPIIVTSKNEHILHKLVRRCLTILPSLPPLPLLTLLLRPYSSFAHLPSLNDISTLDVVARVGFNILVGVEGRGRKNKMGRTPPFGPQGSPLRRGSNDLKGVDVCEVRKIVVEWLSNVYLRRMVEEGREEEMGHVVEEIDDSSDDESDVEGDSNSDDESSPPPKSEKVFEIDVDYSSLLLKGRGENIVSRASSPTADSSSNSNSNNNNNTATEFNPNPNPKSSPSPSPNPNNTTTTNTNTPNPNANSNLCKLEATIRCLMMLELSADTINSFFHRTIPSAAIPAMQSLMYLPPSSSLPLIHSIVNLSQSTKKKSTISIPNGIVLRTLELMVGAGNLTISAAENMQLEHTIKAVIDGISNLGVVELPNWVQENQFLDEQTNEDKVQNAAEMTFFDNPEEMMQAEIDKATEAQKIPPLTNPSVFWRSIALTLTLASVSPPSIGAIVYETSGTHRGAMRMACSGVVDYPGIGEGEDTEKEEKTRRDEEFTLTSRLFMPKKIRAKIAQIRLDRKQFSKDADKTAATVLNIPTPTEKQIQDFKHLRKQRQIDLKKKEKELSSEISAFVKDKVKGIMLTPTKNNMHFRKPRRRALNLLQSVIKRFSIANALRSSTSPDFLMSNLKGESTWLLPIIQSNPRIVTRLPGEAAVKILLASFKDEKLAVLTPPLVSHVGRVLKGDFGDDGSSLCGEFLLKRVGEGGESGRVARKALQECLGGFERESAEVCLGWLPVLQELWKGDKARKELLRNCQILGLQTSRSTLLKHFALSMDPTKDAKVGVGVVIERVMDVVELVRESEDFFSWCAKALETEILQLQKKKNDVKKDLILGAINVVSNAPEEAAEHKLNSLLFDVIKPNPNSVSLSGWITLLTSKSHGVSKAASSMCMNPTVCLLSSGIAEDDVTRLLSRVDSPQVKAEDYSYWGFTGDEAIGQLMTRLRQYERIYPKVTLSKFKFLSEFVKFEEKAGERACFEVVKEEEEEEVKEEDNSSKGEAVKQEGDTAMAMDMDVVEKNEFEDTSVSAPVEAVSEDFVKSCFAGQTFSLLARSVKALYGDVVSGALGGSGDVARGGEVAEWILKGCSSVSVEREENLAARLIPSLLALAPDISVSKTKALKLLFSSPKFDGIKDTLDLSCVLNFLEANLAEVDLFVVARWVCLVQDRVKGFIEVPGGKGVSVLVKLGLEGIKRGGEGADDSRRLLLDVAGCSDEGCKLVTNGLASMHKQASSPEEKERAEKALLFQYCEMFDKVMLTNELKMVLFNAAGKNWDEFVRCKSNIDGRFADGLNDLKSTEFSNIGRGGVVELAKKHPLLVCRKVEMLRQVLLEDATAGRREGGSGVFTKVGGEPPKVVEEKKDSSAAAATSMTSTSTTSTSTTSTSTSQEAGGEGSNPRPPTPQPKQLSWLEKKHQAKLAGYARFEADLNVHSERVKKFISEAEEYKLKLSMRERIKRRARDRASRVAVEKRAPFVLPSGWTVEEVTRAGSAHVDRYYFEDRSGLKLRSTVEVTAITAIMNKFQISAHAANKRYKDLRNQGIAGPDIAAYVLGEGGGGGGGEKKGGGGMLGKKDESLKKDAITEFAAAKAREEAAKRQALRNAQKAKLTVRVKATFWGKKYTAEVWAGVVSVLMALPKEILMLDCVNVGGLLIDMFLSLAYVQGKGALELTVLQPVQTLLKRWRRVNGVGLNEYLGGYVGGLSKVGRRRWAVLKELGLGGIEIFGCDEAELVGRWGVEEKEEEEEEVAVEEAVRKRTSNPREKGERGSRGGIERRKRQRVEGGEEEGEGGGRGGGGDRKRTRTAGGKRPQKGEEGWDSGASEDELEHEILKEQEKMKAMQSRRGTKRRGGGGEE</sequence>
<proteinExistence type="predicted"/>
<gene>
    <name evidence="2" type="ORF">TrLO_g6927</name>
</gene>
<feature type="region of interest" description="Disordered" evidence="1">
    <location>
        <begin position="150"/>
        <end position="326"/>
    </location>
</feature>
<feature type="compositionally biased region" description="Pro residues" evidence="1">
    <location>
        <begin position="777"/>
        <end position="789"/>
    </location>
</feature>
<dbReference type="PANTHER" id="PTHR21224:SF1">
    <property type="entry name" value="INTEGRATOR COMPLEX SUBUNIT 1"/>
    <property type="match status" value="1"/>
</dbReference>
<feature type="region of interest" description="Disordered" evidence="1">
    <location>
        <begin position="2291"/>
        <end position="2399"/>
    </location>
</feature>
<feature type="region of interest" description="Disordered" evidence="1">
    <location>
        <begin position="749"/>
        <end position="806"/>
    </location>
</feature>
<dbReference type="OrthoDB" id="207327at2759"/>